<dbReference type="STRING" id="246409.I1CJL7"/>
<dbReference type="InParanoid" id="I1CJL7"/>
<dbReference type="AlphaFoldDB" id="I1CJL7"/>
<dbReference type="Proteomes" id="UP000009138">
    <property type="component" value="Unassembled WGS sequence"/>
</dbReference>
<accession>I1CJL7</accession>
<dbReference type="GeneID" id="93620323"/>
<dbReference type="OMA" id="NIMAHAN"/>
<evidence type="ECO:0008006" key="4">
    <source>
        <dbReference type="Google" id="ProtNLM"/>
    </source>
</evidence>
<dbReference type="InterPro" id="IPR036873">
    <property type="entry name" value="Rhodanese-like_dom_sf"/>
</dbReference>
<protein>
    <recommendedName>
        <fullName evidence="4">Rhodanese domain-containing protein</fullName>
    </recommendedName>
</protein>
<evidence type="ECO:0000313" key="2">
    <source>
        <dbReference type="EMBL" id="EIE88647.1"/>
    </source>
</evidence>
<sequence>MSASYNVEYNTQIQNPQQFVSSVAELKRRAFVDRSQIENYDIKNWISSVVQLYEQNGLYPCSAKKDLAMKIDAWHSYQQQLQQMSTYCYNNYTPYPVYSYHDPYSINVQDSSSTVIRQNISSQSPLRQTMPSSQPMTVSASSHDPSVKLNVSNNVIDLPLWTHHTFPKSITIEPLDLASRIQSQQNPPSILLVDVRNRERFSSGCIQHKWIIQIEPSVLHIK</sequence>
<organism evidence="2 3">
    <name type="scientific">Rhizopus delemar (strain RA 99-880 / ATCC MYA-4621 / FGSC 9543 / NRRL 43880)</name>
    <name type="common">Mucormycosis agent</name>
    <name type="synonym">Rhizopus arrhizus var. delemar</name>
    <dbReference type="NCBI Taxonomy" id="246409"/>
    <lineage>
        <taxon>Eukaryota</taxon>
        <taxon>Fungi</taxon>
        <taxon>Fungi incertae sedis</taxon>
        <taxon>Mucoromycota</taxon>
        <taxon>Mucoromycotina</taxon>
        <taxon>Mucoromycetes</taxon>
        <taxon>Mucorales</taxon>
        <taxon>Mucorineae</taxon>
        <taxon>Rhizopodaceae</taxon>
        <taxon>Rhizopus</taxon>
    </lineage>
</organism>
<evidence type="ECO:0000313" key="3">
    <source>
        <dbReference type="Proteomes" id="UP000009138"/>
    </source>
</evidence>
<dbReference type="RefSeq" id="XP_067524043.1">
    <property type="nucleotide sequence ID" value="XM_067667942.1"/>
</dbReference>
<dbReference type="EMBL" id="CH476743">
    <property type="protein sequence ID" value="EIE88647.1"/>
    <property type="molecule type" value="Genomic_DNA"/>
</dbReference>
<proteinExistence type="predicted"/>
<feature type="region of interest" description="Disordered" evidence="1">
    <location>
        <begin position="123"/>
        <end position="144"/>
    </location>
</feature>
<gene>
    <name evidence="2" type="ORF">RO3G_13358</name>
</gene>
<name>I1CJL7_RHIO9</name>
<evidence type="ECO:0000256" key="1">
    <source>
        <dbReference type="SAM" id="MobiDB-lite"/>
    </source>
</evidence>
<dbReference type="VEuPathDB" id="FungiDB:RO3G_13358"/>
<dbReference type="SUPFAM" id="SSF52821">
    <property type="entry name" value="Rhodanese/Cell cycle control phosphatase"/>
    <property type="match status" value="1"/>
</dbReference>
<dbReference type="Gene3D" id="3.40.250.10">
    <property type="entry name" value="Rhodanese-like domain"/>
    <property type="match status" value="1"/>
</dbReference>
<keyword evidence="3" id="KW-1185">Reference proteome</keyword>
<reference evidence="2 3" key="1">
    <citation type="journal article" date="2009" name="PLoS Genet.">
        <title>Genomic analysis of the basal lineage fungus Rhizopus oryzae reveals a whole-genome duplication.</title>
        <authorList>
            <person name="Ma L.-J."/>
            <person name="Ibrahim A.S."/>
            <person name="Skory C."/>
            <person name="Grabherr M.G."/>
            <person name="Burger G."/>
            <person name="Butler M."/>
            <person name="Elias M."/>
            <person name="Idnurm A."/>
            <person name="Lang B.F."/>
            <person name="Sone T."/>
            <person name="Abe A."/>
            <person name="Calvo S.E."/>
            <person name="Corrochano L.M."/>
            <person name="Engels R."/>
            <person name="Fu J."/>
            <person name="Hansberg W."/>
            <person name="Kim J.-M."/>
            <person name="Kodira C.D."/>
            <person name="Koehrsen M.J."/>
            <person name="Liu B."/>
            <person name="Miranda-Saavedra D."/>
            <person name="O'Leary S."/>
            <person name="Ortiz-Castellanos L."/>
            <person name="Poulter R."/>
            <person name="Rodriguez-Romero J."/>
            <person name="Ruiz-Herrera J."/>
            <person name="Shen Y.-Q."/>
            <person name="Zeng Q."/>
            <person name="Galagan J."/>
            <person name="Birren B.W."/>
            <person name="Cuomo C.A."/>
            <person name="Wickes B.L."/>
        </authorList>
    </citation>
    <scope>NUCLEOTIDE SEQUENCE [LARGE SCALE GENOMIC DNA]</scope>
    <source>
        <strain evidence="3">RA 99-880 / ATCC MYA-4621 / FGSC 9543 / NRRL 43880</strain>
    </source>
</reference>